<sequence length="1540" mass="185429">IQNLWKIVKSDLTKQNLQNIDPKITIEDLTNWYIIEEVENNYIFHERFVELIEFLRIHPELYPMEFKIIKENLISWIKNSILSDLVSKNVRFTVSGKNIQYFKNKLEDIDWIYKIKCQYDRSELNLFDWATKKNYKFNTYSKDENLYRFLSRFIVLIAPAGYGKSVLLNQLSIELLTNSNLEKYKVVPLYLSLKKFQVKNDKIFYAEKELIEVSALNSENIDSKNFEFIFTKLLDATLLNYQTNELMLKIFFSNLIKHRILLILDGWDELSNDLRVFLGNFLRSVSEEKDTNSNMNFKILIASRYTETHLNSIISRQIDLTKAQKFTLDVKLPEESDIFNYLTLVSSKIKTKEEISELKAKFHGSLTPLDLFLLGIFPQMDLPQYKAQLYERWIYYQILTDVIGSIEFNKIKSDEDIRVKLESIKLSRELDDHSFYLSQLIGGNIKGSEDINYSILEILPRISYSIYHPNIIKPIRYLDAIMSNPLLKRFISPYYKDFQRYAKLIDPHFYPYFLAKYIFQQFLDNNSVEPIPHSEVEDLLIDLFKQNSNNPKFIALEISKPEHFPYYLYLQSGIVLPALQLPYEYGELNSVPLSSISLRYGIYIVKTFQSEFRKAIENKNSVRKTKILDLFEIFEKRRPTKTIGSYMDEYSKDSELGEPVVNYTPLDYFDTIVQLLDLDTIPKKSGVEIKYLKKKSEYYMNHSFNYSKEFFIFDNDDEYYWRNEDLRDLLMKIFETDNLFLMPWYARIFPQFKNRKRFSFELNDDLIIKKYKKATDHYIKESLNEILINNNPKRAILESELFLASINDSKSLRHLIINYIECWANCTSLTKENFQIWIKYFQHPSITTELKYVLVRYLYNIVLDADQVSSLWSIYINEQKLISKIKREDYYYSIEENPEELRFIFNCLILLNYHKGIKKPSNYFYNSLAEREFLIDYVYIKQRYFYLKLLLDSNYKTKEELSKSLKNLGFGYIFSYSSEVFDNLWYDAPFFKQRNKSFKDIYQCLLQIQEEWWDDHKPNNYAQLKALLVEIFKFYRKNEGKWHHYTCLGSSYVDHEKEEFQPEIIQINMLLDFLEKEKPEFKSKFAQGFFGLLDEYFLKKIDLEERQYYRSRYKSELPLFIRISLKKLKKIDSNIRKEWIKRLLELKIGFKEYKELTLEEDDYRGWYDEIWEGSGKMWIGDKQYVDYLRTSKDKDRPKEDDEFVYRIPFEVLIEKIKLELNWKDITECKNLLKSLQGKDKLNEESKEFLNGFFIFVDKLAELAQLPKFLDKAQSAFLILWNDYYPLWTEFYKFHPYTPYMNMSFVLDKLHNFIINLINIEDKPTAIKEVYHRERHIQECEVITPEDMQIFLSRKNIVSQKTREILDNIIPSYYIDDRFRDEKIIPNTNLGYKKDIFWFLVALMYKKGDYYKKKAADFRYHHRYKTPIPYLKQLIFDGIQNNLIIDWYNDRPESIPYKWIVENLDPLIIEHVFFSNHIKFIPELLRPLGRLHAWKYIVLSDLVNRVEQYFGAYREEFPYSEYEKSYISEDNDYSGFLSGIY</sequence>
<dbReference type="PROSITE" id="PS50837">
    <property type="entry name" value="NACHT"/>
    <property type="match status" value="1"/>
</dbReference>
<accession>A0A0F9L816</accession>
<name>A0A0F9L816_9ZZZZ</name>
<dbReference type="InterPro" id="IPR027417">
    <property type="entry name" value="P-loop_NTPase"/>
</dbReference>
<organism evidence="3">
    <name type="scientific">marine sediment metagenome</name>
    <dbReference type="NCBI Taxonomy" id="412755"/>
    <lineage>
        <taxon>unclassified sequences</taxon>
        <taxon>metagenomes</taxon>
        <taxon>ecological metagenomes</taxon>
    </lineage>
</organism>
<evidence type="ECO:0000256" key="1">
    <source>
        <dbReference type="ARBA" id="ARBA00022737"/>
    </source>
</evidence>
<dbReference type="Gene3D" id="3.40.50.300">
    <property type="entry name" value="P-loop containing nucleotide triphosphate hydrolases"/>
    <property type="match status" value="1"/>
</dbReference>
<comment type="caution">
    <text evidence="3">The sequence shown here is derived from an EMBL/GenBank/DDBJ whole genome shotgun (WGS) entry which is preliminary data.</text>
</comment>
<proteinExistence type="predicted"/>
<dbReference type="EMBL" id="LAZR01007688">
    <property type="protein sequence ID" value="KKM83596.1"/>
    <property type="molecule type" value="Genomic_DNA"/>
</dbReference>
<dbReference type="SUPFAM" id="SSF52540">
    <property type="entry name" value="P-loop containing nucleoside triphosphate hydrolases"/>
    <property type="match status" value="1"/>
</dbReference>
<evidence type="ECO:0000259" key="2">
    <source>
        <dbReference type="PROSITE" id="PS50837"/>
    </source>
</evidence>
<feature type="non-terminal residue" evidence="3">
    <location>
        <position position="1"/>
    </location>
</feature>
<reference evidence="3" key="1">
    <citation type="journal article" date="2015" name="Nature">
        <title>Complex archaea that bridge the gap between prokaryotes and eukaryotes.</title>
        <authorList>
            <person name="Spang A."/>
            <person name="Saw J.H."/>
            <person name="Jorgensen S.L."/>
            <person name="Zaremba-Niedzwiedzka K."/>
            <person name="Martijn J."/>
            <person name="Lind A.E."/>
            <person name="van Eijk R."/>
            <person name="Schleper C."/>
            <person name="Guy L."/>
            <person name="Ettema T.J."/>
        </authorList>
    </citation>
    <scope>NUCLEOTIDE SEQUENCE</scope>
</reference>
<evidence type="ECO:0000313" key="3">
    <source>
        <dbReference type="EMBL" id="KKM83596.1"/>
    </source>
</evidence>
<gene>
    <name evidence="3" type="ORF">LCGC14_1307800</name>
</gene>
<keyword evidence="1" id="KW-0677">Repeat</keyword>
<dbReference type="InterPro" id="IPR056884">
    <property type="entry name" value="NPHP3-like_N"/>
</dbReference>
<dbReference type="InterPro" id="IPR007111">
    <property type="entry name" value="NACHT_NTPase"/>
</dbReference>
<dbReference type="Pfam" id="PF24883">
    <property type="entry name" value="NPHP3_N"/>
    <property type="match status" value="1"/>
</dbReference>
<feature type="domain" description="NACHT" evidence="2">
    <location>
        <begin position="152"/>
        <end position="304"/>
    </location>
</feature>
<protein>
    <recommendedName>
        <fullName evidence="2">NACHT domain-containing protein</fullName>
    </recommendedName>
</protein>